<dbReference type="Proteomes" id="UP000859822">
    <property type="component" value="Unassembled WGS sequence"/>
</dbReference>
<proteinExistence type="predicted"/>
<evidence type="ECO:0000313" key="1">
    <source>
        <dbReference type="EMBL" id="HAN4356592.1"/>
    </source>
</evidence>
<evidence type="ECO:0000313" key="2">
    <source>
        <dbReference type="Proteomes" id="UP000859822"/>
    </source>
</evidence>
<reference evidence="1" key="2">
    <citation type="submission" date="2020-09" db="EMBL/GenBank/DDBJ databases">
        <authorList>
            <consortium name="NCBI Pathogen Detection Project"/>
        </authorList>
    </citation>
    <scope>NUCLEOTIDE SEQUENCE</scope>
    <source>
        <strain evidence="1">489-16</strain>
    </source>
</reference>
<dbReference type="EMBL" id="DABUHV010000094">
    <property type="protein sequence ID" value="HAN4356592.1"/>
    <property type="molecule type" value="Genomic_DNA"/>
</dbReference>
<name>A0AAN5H402_ECOLX</name>
<gene>
    <name evidence="1" type="ORF">IFC14_005217</name>
</gene>
<organism evidence="1 2">
    <name type="scientific">Escherichia coli</name>
    <dbReference type="NCBI Taxonomy" id="562"/>
    <lineage>
        <taxon>Bacteria</taxon>
        <taxon>Pseudomonadati</taxon>
        <taxon>Pseudomonadota</taxon>
        <taxon>Gammaproteobacteria</taxon>
        <taxon>Enterobacterales</taxon>
        <taxon>Enterobacteriaceae</taxon>
        <taxon>Escherichia</taxon>
    </lineage>
</organism>
<comment type="caution">
    <text evidence="1">The sequence shown here is derived from an EMBL/GenBank/DDBJ whole genome shotgun (WGS) entry which is preliminary data.</text>
</comment>
<dbReference type="AlphaFoldDB" id="A0AAN5H402"/>
<evidence type="ECO:0008006" key="3">
    <source>
        <dbReference type="Google" id="ProtNLM"/>
    </source>
</evidence>
<protein>
    <recommendedName>
        <fullName evidence="3">IdsF</fullName>
    </recommendedName>
</protein>
<reference evidence="1" key="1">
    <citation type="journal article" date="2018" name="Genome Biol.">
        <title>SKESA: strategic k-mer extension for scrupulous assemblies.</title>
        <authorList>
            <person name="Souvorov A."/>
            <person name="Agarwala R."/>
            <person name="Lipman D.J."/>
        </authorList>
    </citation>
    <scope>NUCLEOTIDE SEQUENCE</scope>
    <source>
        <strain evidence="1">489-16</strain>
    </source>
</reference>
<sequence length="279" mass="31419">MDSVKYLFSFKTTRSGCMFKINGFPITNNFNYNSGTITTGGSLTAFANNGLNKVELMMGPIDPDDNSTLYNDSSCKLVITKDTLNTSQLVTDITLSVDKDNKIVASSSYNGVQKGNGINEEQSPEDTKLNWHRFSRNINLSDLPEWLWMKASPVTNKDLPLIKNMYQKIWASMRIRDIPALKEMAVISSKEIGEAEGVTPEIIFDSYGLPQVMSDTSLSVVGLEWEKYKLVTYCDSRVFRLAFGVYQHSPLKFKDQSGNIRFTYSPYFSIIDGEVILVR</sequence>
<accession>A0AAN5H402</accession>